<dbReference type="GO" id="GO:0003676">
    <property type="term" value="F:nucleic acid binding"/>
    <property type="evidence" value="ECO:0007669"/>
    <property type="project" value="InterPro"/>
</dbReference>
<reference evidence="2" key="1">
    <citation type="journal article" date="2023" name="Plant J.">
        <title>Genome sequences and population genomics provide insights into the demographic history, inbreeding, and mutation load of two 'living fossil' tree species of Dipteronia.</title>
        <authorList>
            <person name="Feng Y."/>
            <person name="Comes H.P."/>
            <person name="Chen J."/>
            <person name="Zhu S."/>
            <person name="Lu R."/>
            <person name="Zhang X."/>
            <person name="Li P."/>
            <person name="Qiu J."/>
            <person name="Olsen K.M."/>
            <person name="Qiu Y."/>
        </authorList>
    </citation>
    <scope>NUCLEOTIDE SEQUENCE</scope>
    <source>
        <strain evidence="2">KIB01</strain>
    </source>
</reference>
<protein>
    <recommendedName>
        <fullName evidence="1">Reverse transcriptase zinc-binding domain-containing protein</fullName>
    </recommendedName>
</protein>
<dbReference type="PANTHER" id="PTHR47723:SF23">
    <property type="entry name" value="REVERSE TRANSCRIPTASE-LIKE PROTEIN"/>
    <property type="match status" value="1"/>
</dbReference>
<evidence type="ECO:0000313" key="2">
    <source>
        <dbReference type="EMBL" id="KAK2649260.1"/>
    </source>
</evidence>
<dbReference type="SUPFAM" id="SSF53098">
    <property type="entry name" value="Ribonuclease H-like"/>
    <property type="match status" value="1"/>
</dbReference>
<evidence type="ECO:0000313" key="3">
    <source>
        <dbReference type="Proteomes" id="UP001280121"/>
    </source>
</evidence>
<proteinExistence type="predicted"/>
<dbReference type="InterPro" id="IPR036397">
    <property type="entry name" value="RNaseH_sf"/>
</dbReference>
<dbReference type="Proteomes" id="UP001280121">
    <property type="component" value="Unassembled WGS sequence"/>
</dbReference>
<dbReference type="InterPro" id="IPR026960">
    <property type="entry name" value="RVT-Znf"/>
</dbReference>
<dbReference type="InterPro" id="IPR044730">
    <property type="entry name" value="RNase_H-like_dom_plant"/>
</dbReference>
<organism evidence="2 3">
    <name type="scientific">Dipteronia dyeriana</name>
    <dbReference type="NCBI Taxonomy" id="168575"/>
    <lineage>
        <taxon>Eukaryota</taxon>
        <taxon>Viridiplantae</taxon>
        <taxon>Streptophyta</taxon>
        <taxon>Embryophyta</taxon>
        <taxon>Tracheophyta</taxon>
        <taxon>Spermatophyta</taxon>
        <taxon>Magnoliopsida</taxon>
        <taxon>eudicotyledons</taxon>
        <taxon>Gunneridae</taxon>
        <taxon>Pentapetalae</taxon>
        <taxon>rosids</taxon>
        <taxon>malvids</taxon>
        <taxon>Sapindales</taxon>
        <taxon>Sapindaceae</taxon>
        <taxon>Hippocastanoideae</taxon>
        <taxon>Acereae</taxon>
        <taxon>Dipteronia</taxon>
    </lineage>
</organism>
<name>A0AAD9X0V1_9ROSI</name>
<evidence type="ECO:0000259" key="1">
    <source>
        <dbReference type="Pfam" id="PF13966"/>
    </source>
</evidence>
<feature type="domain" description="Reverse transcriptase zinc-binding" evidence="1">
    <location>
        <begin position="107"/>
        <end position="188"/>
    </location>
</feature>
<dbReference type="CDD" id="cd06222">
    <property type="entry name" value="RNase_H_like"/>
    <property type="match status" value="1"/>
</dbReference>
<keyword evidence="3" id="KW-1185">Reference proteome</keyword>
<dbReference type="InterPro" id="IPR053151">
    <property type="entry name" value="RNase_H-like"/>
</dbReference>
<accession>A0AAD9X0V1</accession>
<dbReference type="PANTHER" id="PTHR47723">
    <property type="entry name" value="OS05G0353850 PROTEIN"/>
    <property type="match status" value="1"/>
</dbReference>
<dbReference type="GO" id="GO:0004523">
    <property type="term" value="F:RNA-DNA hybrid ribonuclease activity"/>
    <property type="evidence" value="ECO:0007669"/>
    <property type="project" value="InterPro"/>
</dbReference>
<dbReference type="Pfam" id="PF13966">
    <property type="entry name" value="zf-RVT"/>
    <property type="match status" value="1"/>
</dbReference>
<dbReference type="AlphaFoldDB" id="A0AAD9X0V1"/>
<comment type="caution">
    <text evidence="2">The sequence shown here is derived from an EMBL/GenBank/DDBJ whole genome shotgun (WGS) entry which is preliminary data.</text>
</comment>
<dbReference type="Gene3D" id="3.30.420.10">
    <property type="entry name" value="Ribonuclease H-like superfamily/Ribonuclease H"/>
    <property type="match status" value="1"/>
</dbReference>
<dbReference type="InterPro" id="IPR012337">
    <property type="entry name" value="RNaseH-like_sf"/>
</dbReference>
<dbReference type="EMBL" id="JANJYI010000005">
    <property type="protein sequence ID" value="KAK2649260.1"/>
    <property type="molecule type" value="Genomic_DNA"/>
</dbReference>
<gene>
    <name evidence="2" type="ORF">Ddye_016749</name>
</gene>
<sequence length="238" mass="27265">MVEPWMSGGPVVEWWVTKVNTDGAALSSPGVEGCEGVFRNCIAFVNGCFAVALDHVFAFEAELLAASMAMNFAWQNGWCRIWLESDYSYVVQLPSSRFEQVPWQIWQAWQRCIYQISKLKFQWKSLWKLNIPPKVRIFILRACLNAIPSRENLWRKKVVPAPCCDRCVSHVESSSHALFSCKAARLIWQETRFGSLVANLRNHSVMDVLLNLADQCEGDDFSLVCMVAWAIWEDHNSR</sequence>